<dbReference type="Proteomes" id="UP000183809">
    <property type="component" value="Unassembled WGS sequence"/>
</dbReference>
<dbReference type="GO" id="GO:0016887">
    <property type="term" value="F:ATP hydrolysis activity"/>
    <property type="evidence" value="ECO:0007669"/>
    <property type="project" value="InterPro"/>
</dbReference>
<comment type="caution">
    <text evidence="3">The sequence shown here is derived from an EMBL/GenBank/DDBJ whole genome shotgun (WGS) entry which is preliminary data.</text>
</comment>
<dbReference type="GO" id="GO:0005524">
    <property type="term" value="F:ATP binding"/>
    <property type="evidence" value="ECO:0007669"/>
    <property type="project" value="InterPro"/>
</dbReference>
<reference evidence="3 4" key="1">
    <citation type="submission" date="2016-10" db="EMBL/GenBank/DDBJ databases">
        <title>Proteomics and genomics reveal pathogen-plant mechanisms compatible with a hemibiotrophic lifestyle of Diplodia corticola.</title>
        <authorList>
            <person name="Fernandes I."/>
            <person name="De Jonge R."/>
            <person name="Van De Peer Y."/>
            <person name="Devreese B."/>
            <person name="Alves A."/>
            <person name="Esteves A.C."/>
        </authorList>
    </citation>
    <scope>NUCLEOTIDE SEQUENCE [LARGE SCALE GENOMIC DNA]</scope>
    <source>
        <strain evidence="3 4">CBS 112549</strain>
    </source>
</reference>
<dbReference type="PANTHER" id="PTHR46411:SF2">
    <property type="entry name" value="AAA+ ATPASE DOMAIN-CONTAINING PROTEIN"/>
    <property type="match status" value="1"/>
</dbReference>
<dbReference type="GeneID" id="31017906"/>
<organism evidence="3 4">
    <name type="scientific">Diplodia corticola</name>
    <dbReference type="NCBI Taxonomy" id="236234"/>
    <lineage>
        <taxon>Eukaryota</taxon>
        <taxon>Fungi</taxon>
        <taxon>Dikarya</taxon>
        <taxon>Ascomycota</taxon>
        <taxon>Pezizomycotina</taxon>
        <taxon>Dothideomycetes</taxon>
        <taxon>Dothideomycetes incertae sedis</taxon>
        <taxon>Botryosphaeriales</taxon>
        <taxon>Botryosphaeriaceae</taxon>
        <taxon>Diplodia</taxon>
    </lineage>
</organism>
<dbReference type="SMART" id="SM00382">
    <property type="entry name" value="AAA"/>
    <property type="match status" value="1"/>
</dbReference>
<dbReference type="Pfam" id="PF23232">
    <property type="entry name" value="AAA_lid_13"/>
    <property type="match status" value="1"/>
</dbReference>
<feature type="compositionally biased region" description="Polar residues" evidence="1">
    <location>
        <begin position="329"/>
        <end position="343"/>
    </location>
</feature>
<proteinExistence type="predicted"/>
<sequence>MAGDEDRSEGGPVLAEGSISEDTTTSATQSSSKWKEADDASEEQEAPTTGSQNPDEGGNLESDGAAPAWFTPYLNRLAQLEKAADDRTKSTSNTPSTSNNDRELSLEVKRLSMEKWQPGRGFDRNEIRSNVLVVYYKTVIKMSATDKSSNTSELLEVPQRVQINSRPLLAELEFMTGTTMARTPCVMIPPFKVFVTYRDKIAEELKAKKASISQWETDMEKESRLIGPRDARAEEEKKREKLAMEHLECLLTWIDEDLAGALELRKQVQSRTLKRISYENLWHLFRVGDMVFNNEEALKGRDMDWLTYPRAYRVYQIAGGRPSIGGTRRVSQLDTSPAPTSTDKGPEKRDGNQDEFKIPFRVGLHCTDYDGSYFSPYFGAATFTFRDFKGEKPIMELEFYPADFDPNYATRRQYLIDRGRKFLELLQPSHRYYNGLTLNEDPEDIDGEVVVDPRTCVEMEPENMVFDDEGLSRIKFSNQSAEFYEATGCGDESCSGCTNNWDDNLLEYKYYDDYLPEEHGLQTIWASDAKSKITDEHLVYMPRDIPGFVLRTRTWKWLDIELIKRVEEQEQEERLGFEELVINQKHKDMVLALVRSHHSGPRAEAGGSMDLVRGKGRGLIILLHGAPGVGKTSTAETVAAYTKRPLYPITCGDIGEKADQVEKTLEKHFQLAHKWGCVLLLDEADVFLAKRTEGDVQRNALVSVFLRTLEYYSGILFLTTNRLGVIDEAFHSRIKMSFFYDNLNWERSRKIWRNCLNKIKRANDKASNTDDQLMVECVDEDAILDFAHAHFEANRRLSQWNGRQIRNAFQTAIALARYDLHAKADKRMAAGKLSKEDAERKEKWRTVKLTAEHFEKVAEVTTEYHKYVKRMQKGKTPEQLAVLSQLRATGEESETATPTLSGRPRLFRQAVSTEEMPGKGRMKKKMVAQQPGSVSDSEERRPPEPAKKKNGKQPDSESNSSGGVSDSDDD</sequence>
<evidence type="ECO:0000313" key="4">
    <source>
        <dbReference type="Proteomes" id="UP000183809"/>
    </source>
</evidence>
<feature type="compositionally biased region" description="Basic and acidic residues" evidence="1">
    <location>
        <begin position="937"/>
        <end position="955"/>
    </location>
</feature>
<dbReference type="STRING" id="236234.A0A1J9RSK8"/>
<keyword evidence="4" id="KW-1185">Reference proteome</keyword>
<dbReference type="OrthoDB" id="10042665at2759"/>
<dbReference type="InterPro" id="IPR056599">
    <property type="entry name" value="AAA_lid_fung"/>
</dbReference>
<feature type="compositionally biased region" description="Low complexity" evidence="1">
    <location>
        <begin position="956"/>
        <end position="970"/>
    </location>
</feature>
<dbReference type="SUPFAM" id="SSF52540">
    <property type="entry name" value="P-loop containing nucleoside triphosphate hydrolases"/>
    <property type="match status" value="1"/>
</dbReference>
<feature type="compositionally biased region" description="Low complexity" evidence="1">
    <location>
        <begin position="90"/>
        <end position="99"/>
    </location>
</feature>
<evidence type="ECO:0000313" key="3">
    <source>
        <dbReference type="EMBL" id="OJD30509.1"/>
    </source>
</evidence>
<evidence type="ECO:0000259" key="2">
    <source>
        <dbReference type="SMART" id="SM00382"/>
    </source>
</evidence>
<name>A0A1J9RSK8_9PEZI</name>
<feature type="domain" description="AAA+ ATPase" evidence="2">
    <location>
        <begin position="617"/>
        <end position="744"/>
    </location>
</feature>
<dbReference type="CDD" id="cd19481">
    <property type="entry name" value="RecA-like_protease"/>
    <property type="match status" value="1"/>
</dbReference>
<accession>A0A1J9RSK8</accession>
<dbReference type="RefSeq" id="XP_020126769.1">
    <property type="nucleotide sequence ID" value="XM_020277645.1"/>
</dbReference>
<dbReference type="EMBL" id="MNUE01000059">
    <property type="protein sequence ID" value="OJD30509.1"/>
    <property type="molecule type" value="Genomic_DNA"/>
</dbReference>
<feature type="compositionally biased region" description="Polar residues" evidence="1">
    <location>
        <begin position="20"/>
        <end position="32"/>
    </location>
</feature>
<feature type="region of interest" description="Disordered" evidence="1">
    <location>
        <begin position="323"/>
        <end position="353"/>
    </location>
</feature>
<feature type="region of interest" description="Disordered" evidence="1">
    <location>
        <begin position="1"/>
        <end position="66"/>
    </location>
</feature>
<dbReference type="Pfam" id="PF22942">
    <property type="entry name" value="DUF7025"/>
    <property type="match status" value="1"/>
</dbReference>
<feature type="compositionally biased region" description="Basic and acidic residues" evidence="1">
    <location>
        <begin position="344"/>
        <end position="353"/>
    </location>
</feature>
<protein>
    <submittedName>
        <fullName evidence="3">Aaa family atpase</fullName>
    </submittedName>
</protein>
<dbReference type="InterPro" id="IPR003959">
    <property type="entry name" value="ATPase_AAA_core"/>
</dbReference>
<gene>
    <name evidence="3" type="ORF">BKCO1_5900054</name>
</gene>
<dbReference type="PANTHER" id="PTHR46411">
    <property type="entry name" value="FAMILY ATPASE, PUTATIVE-RELATED"/>
    <property type="match status" value="1"/>
</dbReference>
<dbReference type="InterPro" id="IPR054289">
    <property type="entry name" value="DUF7025"/>
</dbReference>
<dbReference type="InterPro" id="IPR003593">
    <property type="entry name" value="AAA+_ATPase"/>
</dbReference>
<feature type="region of interest" description="Disordered" evidence="1">
    <location>
        <begin position="913"/>
        <end position="970"/>
    </location>
</feature>
<evidence type="ECO:0000256" key="1">
    <source>
        <dbReference type="SAM" id="MobiDB-lite"/>
    </source>
</evidence>
<dbReference type="Gene3D" id="3.40.50.300">
    <property type="entry name" value="P-loop containing nucleotide triphosphate hydrolases"/>
    <property type="match status" value="1"/>
</dbReference>
<dbReference type="InterPro" id="IPR027417">
    <property type="entry name" value="P-loop_NTPase"/>
</dbReference>
<dbReference type="AlphaFoldDB" id="A0A1J9RSK8"/>
<dbReference type="Pfam" id="PF00004">
    <property type="entry name" value="AAA"/>
    <property type="match status" value="1"/>
</dbReference>
<feature type="region of interest" description="Disordered" evidence="1">
    <location>
        <begin position="83"/>
        <end position="105"/>
    </location>
</feature>